<feature type="compositionally biased region" description="Low complexity" evidence="1">
    <location>
        <begin position="221"/>
        <end position="231"/>
    </location>
</feature>
<feature type="domain" description="FMP27 WPPW motif-containing RBG unit" evidence="4">
    <location>
        <begin position="1835"/>
        <end position="2380"/>
    </location>
</feature>
<evidence type="ECO:0000259" key="2">
    <source>
        <dbReference type="SMART" id="SM01214"/>
    </source>
</evidence>
<feature type="region of interest" description="Disordered" evidence="1">
    <location>
        <begin position="2755"/>
        <end position="2796"/>
    </location>
</feature>
<feature type="compositionally biased region" description="Gly residues" evidence="1">
    <location>
        <begin position="345"/>
        <end position="355"/>
    </location>
</feature>
<evidence type="ECO:0000313" key="5">
    <source>
        <dbReference type="EMBL" id="KAJ8657384.1"/>
    </source>
</evidence>
<feature type="region of interest" description="Disordered" evidence="1">
    <location>
        <begin position="1208"/>
        <end position="1238"/>
    </location>
</feature>
<feature type="region of interest" description="Disordered" evidence="1">
    <location>
        <begin position="2238"/>
        <end position="2266"/>
    </location>
</feature>
<accession>A0AAD7V156</accession>
<evidence type="ECO:0000259" key="4">
    <source>
        <dbReference type="SMART" id="SM01216"/>
    </source>
</evidence>
<proteinExistence type="predicted"/>
<feature type="compositionally biased region" description="Basic and acidic residues" evidence="1">
    <location>
        <begin position="3011"/>
        <end position="3020"/>
    </location>
</feature>
<feature type="compositionally biased region" description="Basic residues" evidence="1">
    <location>
        <begin position="232"/>
        <end position="243"/>
    </location>
</feature>
<feature type="compositionally biased region" description="Acidic residues" evidence="1">
    <location>
        <begin position="1962"/>
        <end position="1971"/>
    </location>
</feature>
<protein>
    <submittedName>
        <fullName evidence="5">Uncharacterized protein</fullName>
    </submittedName>
</protein>
<dbReference type="PANTHER" id="PTHR15678">
    <property type="entry name" value="ANTIGEN MLAA-22-RELATED"/>
    <property type="match status" value="1"/>
</dbReference>
<dbReference type="GeneID" id="83214349"/>
<dbReference type="InterPro" id="IPR019415">
    <property type="entry name" value="FMP27_SW_RBG"/>
</dbReference>
<dbReference type="InterPro" id="IPR045167">
    <property type="entry name" value="Hobbit"/>
</dbReference>
<name>A0AAD7V156_9FUNG</name>
<reference evidence="5 6" key="1">
    <citation type="submission" date="2023-03" db="EMBL/GenBank/DDBJ databases">
        <title>Genome sequence of Lichtheimia ornata CBS 291.66.</title>
        <authorList>
            <person name="Mohabir J.T."/>
            <person name="Shea T.P."/>
            <person name="Kurbessoian T."/>
            <person name="Berby B."/>
            <person name="Fontaine J."/>
            <person name="Livny J."/>
            <person name="Gnirke A."/>
            <person name="Stajich J.E."/>
            <person name="Cuomo C.A."/>
        </authorList>
    </citation>
    <scope>NUCLEOTIDE SEQUENCE [LARGE SCALE GENOMIC DNA]</scope>
    <source>
        <strain evidence="5">CBS 291.66</strain>
    </source>
</reference>
<keyword evidence="6" id="KW-1185">Reference proteome</keyword>
<sequence>MSIIQYALVLVLFVLVLRLIRWIVALRFHLQFRRVGFFSITGIRYHQPSNIDNTNAWSIAVGKIKTRLKRPACATSTAWITIHLSDIELSLSDLGALRAAGQKGRGGLQQTPSNSFNRRLSSVGDQIGRIPWWYSISLVKHVLKFMSALPAQLMMAGLANYVDVRIDRLRVSLDHVGVLEMERLDFSSIMFAAVSRVPLHRPSRITPTTWMDAVQHHFTSDSDNNSSSSSSNHHHFHARRQRHSLKRAEHLFKEKFFEITVQMGHVGFHPANGTTTNDILSLPKGSRVAISCHLSAGCVTLKDVDVNMHVDAIQLRLDQVSRITQAIQSIRQQAKPSRQQQQRRQGGGGGSGGGNKLTRLVRNMTITISDTAFTYETPLGLYSSIRLHTFMISATVATMVVQGSVEHIKWSVFNDKPESATEYIEPLKIPRTRISMAMVNGPLVSNIPATIPEDGEQLTTTTTTTTAPSSMLRNMALDQLVGNKKGNNTNAARRRRHVEANVSFKEPKLTVDMDKIGLLRAFLSDHKTSSSSSTEDTRHEKKGTWIHKEKQFDNLPNVSLSIQLERPLLDFRHSKDGGHGLVSCVDVTLEVSGGYVPLTKSVTSPPISPLCEEFGVRKRRQPKPWSKLFRKSWKPEPEEIAATATVDEWMYHARAGIKIEHLAVRWARSLNAVAKEPALVTVERGELGARVQMAANVTKDDDSKVTWAWEKQHNQVEFSVRAPVLHFGIHKQRDLAFWINQILNSLKSPKIQPQQQPRHTPPMDPRILKHIKVSVLVADLAIILVSVDKGIKGQRPVPDQHMDNAPEHDIDSQMTVGFESLSLGFSGTGVARQHRLSVSSEDSQESSTHNRYGMVRGSIQSFTVRSGFSPSEDHDYHGDHLLFWSSRVSLSADLFMDETCAAVLSPAMVVKKCGFQYSIREHYAIILALYDFMDLKRHVFSTTQQKTTTPGRRPRVKVEKAQLQINRGDVALSLPNKTKLYWRMDGLRTEIKMHGNDDDDEEEDRQQQQQQQPTLSIRNITLYGETPKQKGKWDQLLELDNVSFELIKSRDKKTFQFVMSKLMLRVPYQYVVANVVDNTVSFIKALKAMHGRFSNTKPFTYLGPSLSPGPRALPTIILKCDAFRLHFDDDPFEIRLRMIWRTGLAEQQSRLALQEAFQAKAQTIMQEASSPKDTANMNTAATATATANNAPSSGRRAMDNEQARSKFLGSGMKKSGSSSGRDDDAASSTATDDDNDSANVRVKEAWHGLQEIHSNSWIKHINEAMHKEESEHESIRLSDYRHACMMGGLDDLYDEQQHDEESIASLFCIQTMPIPPHPPLFDFTIMNMSFTMRQPDFPLDETRQFVHENGKGIPIDTKFSTLVPFHLDWCAGETWAQIRDYPLPVLLVPPPTGHCEVVGDEQPPVSWSLSGDYVLGDELGHLDATRRINIPIVVAEDTLSYSMDIARTSTPAKFYSIVNIDVHTQDMSSISWSVPYQPAIQDVSRVLDSFTRPPVDPSPKVGFWDKIRLLIHTRAKISFVGGGDFAFLMKGTRDPYDTSERGYGLAKVWSNDVAWLINHDNPDREVLQIISRDYAFGVPDLDYGGYTATYILPGINAKDDQQQNHDTHDKNACAPKRTRTLTSLLNATRSDPRFVKVALKLSDGIRMGIGFHLERMCGWGCENCKDGGSTRRISINPRLDTTRCRFLHFKPHYGVRFKTPQAVKALPDHGEGYDAYEGFRSHFIHISISIIKLSSEKNEKIDISTANLNSMHLSPGFMDHFVTWFRLFGGAMGYPMRNGPLFPRSDPRPTKKFGKHMTSMKYKVMLHPLVIGYFYKDEFTSDDNKHVEETGDSVGLKGVVAGFDVDIHQRREIIDVTNHKLDSKRLKANWPVHEAEIHLKSIDLRAVRARFTGTSATTTTTTTATNGPGSINSGSGGGGDAGTIGSSAPPSINITHRSSDSMSDSSVDPDLMDGLDKRANEDNEPSDWADPDDYIELRVTAPTTQPTVQVLPFVYSPLVYYLKQTNRGGRDKYRYLRDTHNCIVDTAGDTREIQMELLKQRSQDIDVQIRKHQARLHVVESKYSETDDERFLVESQSIVEKTEVLFEKRNQLQRYLKQLSTQTMPNVSDTSSTSDNSTTYSTSTVFCKDSVARWEELMGYFKQRCIVHNPQIIWNNSVRNIIYHFLDLQAHRRALTYYGSMRAVKFLRDLTEATQKQRRWKPDTVVVDDDGDGNGGSMPHELLEKLLSEQYTKLVATNETEDGTDTGRAPDNDMPASGGSIDVNDPVYQKNSVPEGYSIKSSYLVDLIHPQVSLQSDRDPDSLVLMSNERMQVKGFAITDVNDPDEEMDLVKDRTIVSVENSQFFVAKKERFDSVDLLLDNHYGAKQSDRWLAWIPPEMLIDYVKRTDKFQRVGFRLAASIQYDKYNQLRFKTHPTSFARIHPFEDRCDSVHLSFPELTLTVNSQQYNAIYEVVTDLLLYKEPAKKERLDRLREIMMAADRNSLHETTERIARHQDHVRQLVYMYTQYRQRLPHLDQGRIEEFRSIRAAMREQMEELYLGMEAIKLTQQRSQRGKNYHEPKTNLKFVFSAEKIVWKMMLDQDKPLCEWNLTNTMYMLINREDRSSSNTVEVEMLHIKNTTSSPVFTDVIAPYYGNNKKAPDFSRNKMLRGYLADLPPVGGIPVIQHLEINLCPLRLQITYELGKALASFLFPVERRKSAGNTTSNSNDKSPVSPVTAAAATALENESGMQVSASTGDMFLAASGLEDFQQSAPALLENNNNNGNASTAASESTSAPTSMKKGLKQAKRKRAKKAAVDDLSVMKKRASSNRAFLLVKIPGTRHCLSYQGPKEKNIEDLRDFTFQQPTLEYSNETWSWYELLATVKRDFMRAALLHNSTALLKEKLTIRRHHTKEQPPHKMTESGISTQSTPSDMFGDADTRIYGDSDNESSDSTQDELEEGELDHDAISLRSVSLYDQDAAESTTAPSTSSHTPSRRFIPWSLKSRKRQTSDQSHDHEQQQQHHHHPRDKRHSVDSIELRGETSTALDEELTTKGRMLLGKKYNGPIYAFAAGPSKPPSKGRKVKVNGGID</sequence>
<dbReference type="SMART" id="SM01215">
    <property type="entry name" value="Fmp27_SW"/>
    <property type="match status" value="1"/>
</dbReference>
<gene>
    <name evidence="5" type="ORF">O0I10_006939</name>
</gene>
<feature type="compositionally biased region" description="Low complexity" evidence="1">
    <location>
        <begin position="1940"/>
        <end position="1949"/>
    </location>
</feature>
<feature type="compositionally biased region" description="Basic and acidic residues" evidence="1">
    <location>
        <begin position="2988"/>
        <end position="3000"/>
    </location>
</feature>
<dbReference type="Pfam" id="PF10344">
    <property type="entry name" value="Hobbit"/>
    <property type="match status" value="1"/>
</dbReference>
<feature type="compositionally biased region" description="Basic residues" evidence="1">
    <location>
        <begin position="3001"/>
        <end position="3010"/>
    </location>
</feature>
<feature type="domain" description="FMP27/BLTP2/Hobbit GFWDK motif-containing RBG unit" evidence="2">
    <location>
        <begin position="1380"/>
        <end position="1538"/>
    </location>
</feature>
<feature type="domain" description="FMP27 SW motif-containing RBG unit" evidence="3">
    <location>
        <begin position="1244"/>
        <end position="1362"/>
    </location>
</feature>
<feature type="region of interest" description="Disordered" evidence="1">
    <location>
        <begin position="1895"/>
        <end position="1971"/>
    </location>
</feature>
<dbReference type="SMART" id="SM01216">
    <property type="entry name" value="Fmp27_WPPW"/>
    <property type="match status" value="1"/>
</dbReference>
<dbReference type="Proteomes" id="UP001234581">
    <property type="component" value="Unassembled WGS sequence"/>
</dbReference>
<dbReference type="RefSeq" id="XP_058342297.1">
    <property type="nucleotide sequence ID" value="XM_058486962.1"/>
</dbReference>
<feature type="region of interest" description="Disordered" evidence="1">
    <location>
        <begin position="992"/>
        <end position="1014"/>
    </location>
</feature>
<dbReference type="InterPro" id="IPR019441">
    <property type="entry name" value="FMP27/BLTP2/Hobbit_GFWDK_RBG"/>
</dbReference>
<evidence type="ECO:0000259" key="3">
    <source>
        <dbReference type="SMART" id="SM01215"/>
    </source>
</evidence>
<dbReference type="EMBL" id="JARTCD010000032">
    <property type="protein sequence ID" value="KAJ8657384.1"/>
    <property type="molecule type" value="Genomic_DNA"/>
</dbReference>
<dbReference type="PANTHER" id="PTHR15678:SF6">
    <property type="entry name" value="BRIDGE-LIKE LIPID TRANSFER PROTEIN FAMILY MEMBER 2"/>
    <property type="match status" value="1"/>
</dbReference>
<comment type="caution">
    <text evidence="5">The sequence shown here is derived from an EMBL/GenBank/DDBJ whole genome shotgun (WGS) entry which is preliminary data.</text>
</comment>
<feature type="compositionally biased region" description="Low complexity" evidence="1">
    <location>
        <begin position="1895"/>
        <end position="1913"/>
    </location>
</feature>
<feature type="compositionally biased region" description="Low complexity" evidence="1">
    <location>
        <begin position="2755"/>
        <end position="2780"/>
    </location>
</feature>
<feature type="region of interest" description="Disordered" evidence="1">
    <location>
        <begin position="3051"/>
        <end position="3070"/>
    </location>
</feature>
<feature type="compositionally biased region" description="Low complexity" evidence="1">
    <location>
        <begin position="2962"/>
        <end position="2972"/>
    </location>
</feature>
<feature type="region of interest" description="Disordered" evidence="1">
    <location>
        <begin position="328"/>
        <end position="357"/>
    </location>
</feature>
<feature type="compositionally biased region" description="Acidic residues" evidence="1">
    <location>
        <begin position="2925"/>
        <end position="2942"/>
    </location>
</feature>
<dbReference type="SMART" id="SM01214">
    <property type="entry name" value="Fmp27_GFWDK"/>
    <property type="match status" value="1"/>
</dbReference>
<feature type="compositionally biased region" description="Polar residues" evidence="1">
    <location>
        <begin position="2902"/>
        <end position="2911"/>
    </location>
</feature>
<feature type="region of interest" description="Disordered" evidence="1">
    <location>
        <begin position="2884"/>
        <end position="3028"/>
    </location>
</feature>
<organism evidence="5 6">
    <name type="scientific">Lichtheimia ornata</name>
    <dbReference type="NCBI Taxonomy" id="688661"/>
    <lineage>
        <taxon>Eukaryota</taxon>
        <taxon>Fungi</taxon>
        <taxon>Fungi incertae sedis</taxon>
        <taxon>Mucoromycota</taxon>
        <taxon>Mucoromycotina</taxon>
        <taxon>Mucoromycetes</taxon>
        <taxon>Mucorales</taxon>
        <taxon>Lichtheimiaceae</taxon>
        <taxon>Lichtheimia</taxon>
    </lineage>
</organism>
<dbReference type="InterPro" id="IPR019449">
    <property type="entry name" value="FMP27_WPPW_RBG"/>
</dbReference>
<feature type="compositionally biased region" description="Basic residues" evidence="1">
    <location>
        <begin position="2781"/>
        <end position="2793"/>
    </location>
</feature>
<evidence type="ECO:0000256" key="1">
    <source>
        <dbReference type="SAM" id="MobiDB-lite"/>
    </source>
</evidence>
<feature type="region of interest" description="Disordered" evidence="1">
    <location>
        <begin position="220"/>
        <end position="243"/>
    </location>
</feature>
<evidence type="ECO:0000313" key="6">
    <source>
        <dbReference type="Proteomes" id="UP001234581"/>
    </source>
</evidence>